<dbReference type="EMBL" id="UYYB01002235">
    <property type="protein sequence ID" value="VDM66179.1"/>
    <property type="molecule type" value="Genomic_DNA"/>
</dbReference>
<organism evidence="1 2">
    <name type="scientific">Strongylus vulgaris</name>
    <name type="common">Blood worm</name>
    <dbReference type="NCBI Taxonomy" id="40348"/>
    <lineage>
        <taxon>Eukaryota</taxon>
        <taxon>Metazoa</taxon>
        <taxon>Ecdysozoa</taxon>
        <taxon>Nematoda</taxon>
        <taxon>Chromadorea</taxon>
        <taxon>Rhabditida</taxon>
        <taxon>Rhabditina</taxon>
        <taxon>Rhabditomorpha</taxon>
        <taxon>Strongyloidea</taxon>
        <taxon>Strongylidae</taxon>
        <taxon>Strongylus</taxon>
    </lineage>
</organism>
<dbReference type="OrthoDB" id="5873137at2759"/>
<keyword evidence="2" id="KW-1185">Reference proteome</keyword>
<gene>
    <name evidence="1" type="ORF">SVUK_LOCUS1177</name>
</gene>
<protein>
    <submittedName>
        <fullName evidence="1">Uncharacterized protein</fullName>
    </submittedName>
</protein>
<evidence type="ECO:0000313" key="1">
    <source>
        <dbReference type="EMBL" id="VDM66179.1"/>
    </source>
</evidence>
<evidence type="ECO:0000313" key="2">
    <source>
        <dbReference type="Proteomes" id="UP000270094"/>
    </source>
</evidence>
<reference evidence="1 2" key="1">
    <citation type="submission" date="2018-11" db="EMBL/GenBank/DDBJ databases">
        <authorList>
            <consortium name="Pathogen Informatics"/>
        </authorList>
    </citation>
    <scope>NUCLEOTIDE SEQUENCE [LARGE SCALE GENOMIC DNA]</scope>
</reference>
<name>A0A3P7IHA8_STRVU</name>
<proteinExistence type="predicted"/>
<dbReference type="AlphaFoldDB" id="A0A3P7IHA8"/>
<sequence length="96" mass="10612">MNETGIPFIAITHDLTSNDYSECKPPPAITAVNRTDTRSILDPYLSATSELMKMLVNLADETNIEVLARAVKKNATGSEIFWNVVMEDVSFDFGSK</sequence>
<accession>A0A3P7IHA8</accession>
<dbReference type="Proteomes" id="UP000270094">
    <property type="component" value="Unassembled WGS sequence"/>
</dbReference>